<dbReference type="PANTHER" id="PTHR30269">
    <property type="entry name" value="TRANSMEMBRANE PROTEIN YFCA"/>
    <property type="match status" value="1"/>
</dbReference>
<keyword evidence="3" id="KW-0813">Transport</keyword>
<feature type="transmembrane region" description="Helical" evidence="8">
    <location>
        <begin position="225"/>
        <end position="245"/>
    </location>
</feature>
<dbReference type="RefSeq" id="WP_124012560.1">
    <property type="nucleotide sequence ID" value="NZ_RKKB01000002.1"/>
</dbReference>
<proteinExistence type="inferred from homology"/>
<sequence>MMPFIDPTTLILASVIVFFGALTQSLIGFGLAVVASPLLYIVNPQLVPVPIIAMGFAISAMTLFRERGHLQFNGLQYALLGRIPGGFLGAGLLLFAPQPILGLIIAAIVFIAVILSTYRVTAPINRSSLFIAGVFSGIFANIAAIGGPPMAILLAGKDASQFRAALSAFFVFSSLIALAILAVVGLVELKHLWLSLLLLPSVIAGYLVAGRLIGRIDKEKTRMATLILCSISATILVIMSVNTLISAN</sequence>
<keyword evidence="7 8" id="KW-0472">Membrane</keyword>
<dbReference type="Pfam" id="PF01925">
    <property type="entry name" value="TauE"/>
    <property type="match status" value="1"/>
</dbReference>
<evidence type="ECO:0000256" key="6">
    <source>
        <dbReference type="ARBA" id="ARBA00022989"/>
    </source>
</evidence>
<evidence type="ECO:0000256" key="1">
    <source>
        <dbReference type="ARBA" id="ARBA00004651"/>
    </source>
</evidence>
<evidence type="ECO:0000256" key="8">
    <source>
        <dbReference type="RuleBase" id="RU363041"/>
    </source>
</evidence>
<feature type="transmembrane region" description="Helical" evidence="8">
    <location>
        <begin position="12"/>
        <end position="40"/>
    </location>
</feature>
<evidence type="ECO:0000256" key="5">
    <source>
        <dbReference type="ARBA" id="ARBA00022692"/>
    </source>
</evidence>
<dbReference type="AlphaFoldDB" id="A0A3N4E5G9"/>
<feature type="transmembrane region" description="Helical" evidence="8">
    <location>
        <begin position="193"/>
        <end position="213"/>
    </location>
</feature>
<dbReference type="Proteomes" id="UP000278855">
    <property type="component" value="Unassembled WGS sequence"/>
</dbReference>
<accession>A0A3N4E5G9</accession>
<feature type="transmembrane region" description="Helical" evidence="8">
    <location>
        <begin position="46"/>
        <end position="64"/>
    </location>
</feature>
<dbReference type="GO" id="GO:0005886">
    <property type="term" value="C:plasma membrane"/>
    <property type="evidence" value="ECO:0007669"/>
    <property type="project" value="UniProtKB-SubCell"/>
</dbReference>
<gene>
    <name evidence="9" type="ORF">EGC77_08970</name>
</gene>
<evidence type="ECO:0000256" key="7">
    <source>
        <dbReference type="ARBA" id="ARBA00023136"/>
    </source>
</evidence>
<keyword evidence="4 8" id="KW-1003">Cell membrane</keyword>
<feature type="transmembrane region" description="Helical" evidence="8">
    <location>
        <begin position="85"/>
        <end position="118"/>
    </location>
</feature>
<keyword evidence="5 8" id="KW-0812">Transmembrane</keyword>
<name>A0A3N4E5G9_9GAMM</name>
<evidence type="ECO:0000256" key="3">
    <source>
        <dbReference type="ARBA" id="ARBA00022448"/>
    </source>
</evidence>
<evidence type="ECO:0000313" key="9">
    <source>
        <dbReference type="EMBL" id="RPA33449.1"/>
    </source>
</evidence>
<dbReference type="PANTHER" id="PTHR30269:SF37">
    <property type="entry name" value="MEMBRANE TRANSPORTER PROTEIN"/>
    <property type="match status" value="1"/>
</dbReference>
<reference evidence="10" key="1">
    <citation type="submission" date="2018-11" db="EMBL/GenBank/DDBJ databases">
        <title>Shewanella sp. R106.</title>
        <authorList>
            <person name="Hwang Y.J."/>
            <person name="Hwang C.Y."/>
        </authorList>
    </citation>
    <scope>NUCLEOTIDE SEQUENCE [LARGE SCALE GENOMIC DNA]</scope>
    <source>
        <strain evidence="10">R106</strain>
    </source>
</reference>
<comment type="subcellular location">
    <subcellularLocation>
        <location evidence="1 8">Cell membrane</location>
        <topology evidence="1 8">Multi-pass membrane protein</topology>
    </subcellularLocation>
</comment>
<dbReference type="OrthoDB" id="5472127at2"/>
<evidence type="ECO:0000256" key="4">
    <source>
        <dbReference type="ARBA" id="ARBA00022475"/>
    </source>
</evidence>
<comment type="caution">
    <text evidence="9">The sequence shown here is derived from an EMBL/GenBank/DDBJ whole genome shotgun (WGS) entry which is preliminary data.</text>
</comment>
<dbReference type="InterPro" id="IPR052017">
    <property type="entry name" value="TSUP"/>
</dbReference>
<dbReference type="EMBL" id="RKKB01000002">
    <property type="protein sequence ID" value="RPA33449.1"/>
    <property type="molecule type" value="Genomic_DNA"/>
</dbReference>
<evidence type="ECO:0000313" key="10">
    <source>
        <dbReference type="Proteomes" id="UP000278855"/>
    </source>
</evidence>
<feature type="transmembrane region" description="Helical" evidence="8">
    <location>
        <begin position="130"/>
        <end position="154"/>
    </location>
</feature>
<organism evidence="9 10">
    <name type="scientific">Shewanella psychromarinicola</name>
    <dbReference type="NCBI Taxonomy" id="2487742"/>
    <lineage>
        <taxon>Bacteria</taxon>
        <taxon>Pseudomonadati</taxon>
        <taxon>Pseudomonadota</taxon>
        <taxon>Gammaproteobacteria</taxon>
        <taxon>Alteromonadales</taxon>
        <taxon>Shewanellaceae</taxon>
        <taxon>Shewanella</taxon>
    </lineage>
</organism>
<comment type="similarity">
    <text evidence="2 8">Belongs to the 4-toluene sulfonate uptake permease (TSUP) (TC 2.A.102) family.</text>
</comment>
<feature type="transmembrane region" description="Helical" evidence="8">
    <location>
        <begin position="166"/>
        <end position="187"/>
    </location>
</feature>
<keyword evidence="6 8" id="KW-1133">Transmembrane helix</keyword>
<dbReference type="InterPro" id="IPR002781">
    <property type="entry name" value="TM_pro_TauE-like"/>
</dbReference>
<evidence type="ECO:0000256" key="2">
    <source>
        <dbReference type="ARBA" id="ARBA00009142"/>
    </source>
</evidence>
<protein>
    <recommendedName>
        <fullName evidence="8">Probable membrane transporter protein</fullName>
    </recommendedName>
</protein>